<proteinExistence type="inferred from homology"/>
<protein>
    <submittedName>
        <fullName evidence="6">HAD-IA family hydrolase</fullName>
    </submittedName>
</protein>
<gene>
    <name evidence="6" type="ORF">KME15_14295</name>
</gene>
<dbReference type="GO" id="GO:0046872">
    <property type="term" value="F:metal ion binding"/>
    <property type="evidence" value="ECO:0007669"/>
    <property type="project" value="UniProtKB-KW"/>
</dbReference>
<dbReference type="EMBL" id="JAHHHD010000015">
    <property type="protein sequence ID" value="MBW4659842.1"/>
    <property type="molecule type" value="Genomic_DNA"/>
</dbReference>
<dbReference type="PANTHER" id="PTHR46193:SF18">
    <property type="entry name" value="HEXITOL PHOSPHATASE B"/>
    <property type="match status" value="1"/>
</dbReference>
<dbReference type="SFLD" id="SFLDG01129">
    <property type="entry name" value="C1.5:_HAD__Beta-PGM__Phosphata"/>
    <property type="match status" value="1"/>
</dbReference>
<organism evidence="6 7">
    <name type="scientific">Drouetiella hepatica Uher 2000/2452</name>
    <dbReference type="NCBI Taxonomy" id="904376"/>
    <lineage>
        <taxon>Bacteria</taxon>
        <taxon>Bacillati</taxon>
        <taxon>Cyanobacteriota</taxon>
        <taxon>Cyanophyceae</taxon>
        <taxon>Oculatellales</taxon>
        <taxon>Oculatellaceae</taxon>
        <taxon>Drouetiella</taxon>
    </lineage>
</organism>
<dbReference type="Pfam" id="PF13419">
    <property type="entry name" value="HAD_2"/>
    <property type="match status" value="1"/>
</dbReference>
<name>A0A951UMX1_9CYAN</name>
<evidence type="ECO:0000256" key="2">
    <source>
        <dbReference type="ARBA" id="ARBA00006171"/>
    </source>
</evidence>
<dbReference type="PANTHER" id="PTHR46193">
    <property type="entry name" value="6-PHOSPHOGLUCONATE PHOSPHATASE"/>
    <property type="match status" value="1"/>
</dbReference>
<keyword evidence="5" id="KW-0119">Carbohydrate metabolism</keyword>
<reference evidence="6" key="2">
    <citation type="journal article" date="2022" name="Microbiol. Resour. Announc.">
        <title>Metagenome Sequencing to Explore Phylogenomics of Terrestrial Cyanobacteria.</title>
        <authorList>
            <person name="Ward R.D."/>
            <person name="Stajich J.E."/>
            <person name="Johansen J.R."/>
            <person name="Huntemann M."/>
            <person name="Clum A."/>
            <person name="Foster B."/>
            <person name="Foster B."/>
            <person name="Roux S."/>
            <person name="Palaniappan K."/>
            <person name="Varghese N."/>
            <person name="Mukherjee S."/>
            <person name="Reddy T.B.K."/>
            <person name="Daum C."/>
            <person name="Copeland A."/>
            <person name="Chen I.A."/>
            <person name="Ivanova N.N."/>
            <person name="Kyrpides N.C."/>
            <person name="Shapiro N."/>
            <person name="Eloe-Fadrosh E.A."/>
            <person name="Pietrasiak N."/>
        </authorList>
    </citation>
    <scope>NUCLEOTIDE SEQUENCE</scope>
    <source>
        <strain evidence="6">UHER 2000/2452</strain>
    </source>
</reference>
<dbReference type="SUPFAM" id="SSF56784">
    <property type="entry name" value="HAD-like"/>
    <property type="match status" value="1"/>
</dbReference>
<dbReference type="SFLD" id="SFLDG01135">
    <property type="entry name" value="C1.5.6:_HAD__Beta-PGM__Phospha"/>
    <property type="match status" value="1"/>
</dbReference>
<dbReference type="PRINTS" id="PR00413">
    <property type="entry name" value="HADHALOGNASE"/>
</dbReference>
<evidence type="ECO:0000256" key="1">
    <source>
        <dbReference type="ARBA" id="ARBA00001946"/>
    </source>
</evidence>
<sequence length="221" mass="24290">MLKALLFDIDGTLVETDTLHYEIWRQVLAEEGLEIDDAAYKQKISGRLNPNIVRDLLPHLSSEQQTAFAEHKEAVFREQAALEPLNGLLDCLSWASDRHLIRAVVSNAPKENAEFMLKSLKVADAFSLVVLGGELPHGKPHPLPYQEALRLLNLSPEEAIAFEDSPSGIQSAVAAEIAVVGVASTHDPEELKKLGAAIVIKDFADPLLMKWLSQKLDAMPV</sequence>
<comment type="similarity">
    <text evidence="2">Belongs to the HAD-like hydrolase superfamily. CbbY/CbbZ/Gph/YieH family.</text>
</comment>
<dbReference type="Gene3D" id="3.40.50.1000">
    <property type="entry name" value="HAD superfamily/HAD-like"/>
    <property type="match status" value="1"/>
</dbReference>
<dbReference type="SFLD" id="SFLDS00003">
    <property type="entry name" value="Haloacid_Dehalogenase"/>
    <property type="match status" value="1"/>
</dbReference>
<evidence type="ECO:0000256" key="4">
    <source>
        <dbReference type="ARBA" id="ARBA00022842"/>
    </source>
</evidence>
<dbReference type="InterPro" id="IPR006439">
    <property type="entry name" value="HAD-SF_hydro_IA"/>
</dbReference>
<dbReference type="InterPro" id="IPR036412">
    <property type="entry name" value="HAD-like_sf"/>
</dbReference>
<dbReference type="Proteomes" id="UP000757435">
    <property type="component" value="Unassembled WGS sequence"/>
</dbReference>
<reference evidence="6" key="1">
    <citation type="submission" date="2021-05" db="EMBL/GenBank/DDBJ databases">
        <authorList>
            <person name="Pietrasiak N."/>
            <person name="Ward R."/>
            <person name="Stajich J.E."/>
            <person name="Kurbessoian T."/>
        </authorList>
    </citation>
    <scope>NUCLEOTIDE SEQUENCE</scope>
    <source>
        <strain evidence="6">UHER 2000/2452</strain>
    </source>
</reference>
<dbReference type="InterPro" id="IPR023198">
    <property type="entry name" value="PGP-like_dom2"/>
</dbReference>
<keyword evidence="3" id="KW-0479">Metal-binding</keyword>
<comment type="cofactor">
    <cofactor evidence="1">
        <name>Mg(2+)</name>
        <dbReference type="ChEBI" id="CHEBI:18420"/>
    </cofactor>
</comment>
<evidence type="ECO:0000313" key="7">
    <source>
        <dbReference type="Proteomes" id="UP000757435"/>
    </source>
</evidence>
<accession>A0A951UMX1</accession>
<dbReference type="CDD" id="cd07505">
    <property type="entry name" value="HAD_BPGM-like"/>
    <property type="match status" value="1"/>
</dbReference>
<evidence type="ECO:0000256" key="3">
    <source>
        <dbReference type="ARBA" id="ARBA00022723"/>
    </source>
</evidence>
<dbReference type="InterPro" id="IPR041492">
    <property type="entry name" value="HAD_2"/>
</dbReference>
<dbReference type="InterPro" id="IPR051600">
    <property type="entry name" value="Beta-PGM-like"/>
</dbReference>
<keyword evidence="4" id="KW-0460">Magnesium</keyword>
<dbReference type="GO" id="GO:0016787">
    <property type="term" value="F:hydrolase activity"/>
    <property type="evidence" value="ECO:0007669"/>
    <property type="project" value="UniProtKB-KW"/>
</dbReference>
<dbReference type="NCBIfam" id="TIGR01509">
    <property type="entry name" value="HAD-SF-IA-v3"/>
    <property type="match status" value="1"/>
</dbReference>
<keyword evidence="6" id="KW-0378">Hydrolase</keyword>
<dbReference type="InterPro" id="IPR023214">
    <property type="entry name" value="HAD_sf"/>
</dbReference>
<evidence type="ECO:0000256" key="5">
    <source>
        <dbReference type="ARBA" id="ARBA00023277"/>
    </source>
</evidence>
<dbReference type="Gene3D" id="1.10.150.240">
    <property type="entry name" value="Putative phosphatase, domain 2"/>
    <property type="match status" value="1"/>
</dbReference>
<evidence type="ECO:0000313" key="6">
    <source>
        <dbReference type="EMBL" id="MBW4659842.1"/>
    </source>
</evidence>
<comment type="caution">
    <text evidence="6">The sequence shown here is derived from an EMBL/GenBank/DDBJ whole genome shotgun (WGS) entry which is preliminary data.</text>
</comment>
<dbReference type="AlphaFoldDB" id="A0A951UMX1"/>